<evidence type="ECO:0000256" key="1">
    <source>
        <dbReference type="SAM" id="Phobius"/>
    </source>
</evidence>
<feature type="transmembrane region" description="Helical" evidence="1">
    <location>
        <begin position="64"/>
        <end position="89"/>
    </location>
</feature>
<dbReference type="AlphaFoldDB" id="A0AAP5MBC9"/>
<dbReference type="EMBL" id="JAALHA020000009">
    <property type="protein sequence ID" value="MDR9896689.1"/>
    <property type="molecule type" value="Genomic_DNA"/>
</dbReference>
<gene>
    <name evidence="2" type="ORF">G7B40_019280</name>
</gene>
<dbReference type="RefSeq" id="WP_208346019.1">
    <property type="nucleotide sequence ID" value="NZ_CAWQFN010000823.1"/>
</dbReference>
<comment type="caution">
    <text evidence="2">The sequence shown here is derived from an EMBL/GenBank/DDBJ whole genome shotgun (WGS) entry which is preliminary data.</text>
</comment>
<evidence type="ECO:0000313" key="3">
    <source>
        <dbReference type="Proteomes" id="UP000667802"/>
    </source>
</evidence>
<sequence length="121" mass="13221">MDLRTIFIVWVGTAISLYIISKFPLIGVEIDTPDKAFTSSAIFGIVTTVVRPILHWTFATFNIVIVDLLSGFFTFIITVVSFGLAASLVEGFNLRFGLWSAVLGAFTLSMISSLIYGFLGT</sequence>
<dbReference type="InterPro" id="IPR007165">
    <property type="entry name" value="Phage_holin_4_2"/>
</dbReference>
<keyword evidence="1" id="KW-0812">Transmembrane</keyword>
<dbReference type="Pfam" id="PF04020">
    <property type="entry name" value="Phage_holin_4_2"/>
    <property type="match status" value="1"/>
</dbReference>
<keyword evidence="3" id="KW-1185">Reference proteome</keyword>
<feature type="transmembrane region" description="Helical" evidence="1">
    <location>
        <begin position="6"/>
        <end position="25"/>
    </location>
</feature>
<organism evidence="2 3">
    <name type="scientific">Aetokthonos hydrillicola Thurmond2011</name>
    <dbReference type="NCBI Taxonomy" id="2712845"/>
    <lineage>
        <taxon>Bacteria</taxon>
        <taxon>Bacillati</taxon>
        <taxon>Cyanobacteriota</taxon>
        <taxon>Cyanophyceae</taxon>
        <taxon>Nostocales</taxon>
        <taxon>Hapalosiphonaceae</taxon>
        <taxon>Aetokthonos</taxon>
    </lineage>
</organism>
<name>A0AAP5MBC9_9CYAN</name>
<evidence type="ECO:0000313" key="2">
    <source>
        <dbReference type="EMBL" id="MDR9896689.1"/>
    </source>
</evidence>
<protein>
    <submittedName>
        <fullName evidence="2">Phage holin family protein</fullName>
    </submittedName>
</protein>
<accession>A0AAP5MBC9</accession>
<keyword evidence="1" id="KW-1133">Transmembrane helix</keyword>
<dbReference type="Proteomes" id="UP000667802">
    <property type="component" value="Unassembled WGS sequence"/>
</dbReference>
<proteinExistence type="predicted"/>
<reference evidence="3" key="1">
    <citation type="journal article" date="2021" name="Science">
        <title>Hunting the eagle killer: A cyanobacterial neurotoxin causes vacuolar myelinopathy.</title>
        <authorList>
            <person name="Breinlinger S."/>
            <person name="Phillips T.J."/>
            <person name="Haram B.N."/>
            <person name="Mares J."/>
            <person name="Martinez Yerena J.A."/>
            <person name="Hrouzek P."/>
            <person name="Sobotka R."/>
            <person name="Henderson W.M."/>
            <person name="Schmieder P."/>
            <person name="Williams S.M."/>
            <person name="Lauderdale J.D."/>
            <person name="Wilde H.D."/>
            <person name="Gerrin W."/>
            <person name="Kust A."/>
            <person name="Washington J.W."/>
            <person name="Wagner C."/>
            <person name="Geier B."/>
            <person name="Liebeke M."/>
            <person name="Enke H."/>
            <person name="Niedermeyer T.H.J."/>
            <person name="Wilde S.B."/>
        </authorList>
    </citation>
    <scope>NUCLEOTIDE SEQUENCE [LARGE SCALE GENOMIC DNA]</scope>
    <source>
        <strain evidence="3">Thurmond2011</strain>
    </source>
</reference>
<keyword evidence="1" id="KW-0472">Membrane</keyword>
<feature type="transmembrane region" description="Helical" evidence="1">
    <location>
        <begin position="96"/>
        <end position="119"/>
    </location>
</feature>
<feature type="transmembrane region" description="Helical" evidence="1">
    <location>
        <begin position="37"/>
        <end position="58"/>
    </location>
</feature>